<evidence type="ECO:0000259" key="2">
    <source>
        <dbReference type="Pfam" id="PF18932"/>
    </source>
</evidence>
<dbReference type="InterPro" id="IPR043736">
    <property type="entry name" value="DUF5681"/>
</dbReference>
<evidence type="ECO:0000256" key="1">
    <source>
        <dbReference type="SAM" id="MobiDB-lite"/>
    </source>
</evidence>
<organism evidence="3 4">
    <name type="scientific">Bradyrhizobium erythrophlei</name>
    <dbReference type="NCBI Taxonomy" id="1437360"/>
    <lineage>
        <taxon>Bacteria</taxon>
        <taxon>Pseudomonadati</taxon>
        <taxon>Pseudomonadota</taxon>
        <taxon>Alphaproteobacteria</taxon>
        <taxon>Hyphomicrobiales</taxon>
        <taxon>Nitrobacteraceae</taxon>
        <taxon>Bradyrhizobium</taxon>
    </lineage>
</organism>
<proteinExistence type="predicted"/>
<feature type="region of interest" description="Disordered" evidence="1">
    <location>
        <begin position="1"/>
        <end position="50"/>
    </location>
</feature>
<sequence>MTKKVKFHHIEDDAENPGDEEKVGYCKPPKHSRFRRGQSGNPKGRPRVAYEEDDFPVRRFMMEPVEITRKGKKEQVPTYEAILMRLGTKALSGDDASAKLLLKYTGGLKDFREEWKRVMTEADMKMIEMVREASNAWVNDLADKKAKERDDEES</sequence>
<feature type="domain" description="DUF5681" evidence="2">
    <location>
        <begin position="30"/>
        <end position="104"/>
    </location>
</feature>
<reference evidence="4" key="1">
    <citation type="submission" date="2016-11" db="EMBL/GenBank/DDBJ databases">
        <authorList>
            <person name="Varghese N."/>
            <person name="Submissions S."/>
        </authorList>
    </citation>
    <scope>NUCLEOTIDE SEQUENCE [LARGE SCALE GENOMIC DNA]</scope>
    <source>
        <strain evidence="4">GAS401</strain>
    </source>
</reference>
<evidence type="ECO:0000313" key="3">
    <source>
        <dbReference type="EMBL" id="SHN82508.1"/>
    </source>
</evidence>
<keyword evidence="4" id="KW-1185">Reference proteome</keyword>
<accession>A0A1M7UHR9</accession>
<protein>
    <recommendedName>
        <fullName evidence="2">DUF5681 domain-containing protein</fullName>
    </recommendedName>
</protein>
<dbReference type="AlphaFoldDB" id="A0A1M7UHR9"/>
<dbReference type="OrthoDB" id="2086138at2"/>
<evidence type="ECO:0000313" key="4">
    <source>
        <dbReference type="Proteomes" id="UP000184096"/>
    </source>
</evidence>
<dbReference type="Proteomes" id="UP000184096">
    <property type="component" value="Chromosome I"/>
</dbReference>
<name>A0A1M7UHR9_9BRAD</name>
<gene>
    <name evidence="3" type="ORF">SAMN05444170_5134</name>
</gene>
<dbReference type="EMBL" id="LT670849">
    <property type="protein sequence ID" value="SHN82508.1"/>
    <property type="molecule type" value="Genomic_DNA"/>
</dbReference>
<dbReference type="Pfam" id="PF18932">
    <property type="entry name" value="DUF5681"/>
    <property type="match status" value="1"/>
</dbReference>
<dbReference type="RefSeq" id="WP_156898706.1">
    <property type="nucleotide sequence ID" value="NZ_LT670849.1"/>
</dbReference>